<dbReference type="PROSITE" id="PS51819">
    <property type="entry name" value="VOC"/>
    <property type="match status" value="1"/>
</dbReference>
<dbReference type="PANTHER" id="PTHR33993">
    <property type="entry name" value="GLYOXALASE-RELATED"/>
    <property type="match status" value="1"/>
</dbReference>
<dbReference type="InterPro" id="IPR041581">
    <property type="entry name" value="Glyoxalase_6"/>
</dbReference>
<dbReference type="EMBL" id="QWGP01000014">
    <property type="protein sequence ID" value="RHZ94062.1"/>
    <property type="molecule type" value="Genomic_DNA"/>
</dbReference>
<name>A0AAX1UJC8_CERSP</name>
<dbReference type="RefSeq" id="WP_119000438.1">
    <property type="nucleotide sequence ID" value="NZ_CP033446.1"/>
</dbReference>
<dbReference type="InterPro" id="IPR029068">
    <property type="entry name" value="Glyas_Bleomycin-R_OHBP_Dase"/>
</dbReference>
<evidence type="ECO:0000259" key="1">
    <source>
        <dbReference type="PROSITE" id="PS51819"/>
    </source>
</evidence>
<dbReference type="Pfam" id="PF18029">
    <property type="entry name" value="Glyoxalase_6"/>
    <property type="match status" value="1"/>
</dbReference>
<dbReference type="InterPro" id="IPR052164">
    <property type="entry name" value="Anthracycline_SecMetBiosynth"/>
</dbReference>
<dbReference type="CDD" id="cd07247">
    <property type="entry name" value="SgaA_N_like"/>
    <property type="match status" value="2"/>
</dbReference>
<dbReference type="Gene3D" id="3.10.180.10">
    <property type="entry name" value="2,3-Dihydroxybiphenyl 1,2-Dioxygenase, domain 1"/>
    <property type="match status" value="2"/>
</dbReference>
<protein>
    <submittedName>
        <fullName evidence="2">VOC family protein</fullName>
    </submittedName>
</protein>
<dbReference type="SUPFAM" id="SSF54593">
    <property type="entry name" value="Glyoxalase/Bleomycin resistance protein/Dihydroxybiphenyl dioxygenase"/>
    <property type="match status" value="2"/>
</dbReference>
<dbReference type="Proteomes" id="UP000266305">
    <property type="component" value="Unassembled WGS sequence"/>
</dbReference>
<gene>
    <name evidence="2" type="ORF">D1114_13225</name>
</gene>
<dbReference type="PANTHER" id="PTHR33993:SF14">
    <property type="entry name" value="GB|AAF24581.1"/>
    <property type="match status" value="1"/>
</dbReference>
<feature type="domain" description="VOC" evidence="1">
    <location>
        <begin position="3"/>
        <end position="115"/>
    </location>
</feature>
<accession>A0AAX1UJC8</accession>
<sequence>MGGFVWHELTTADPDGAAAFYGRLLGWEAETFPGSAPPYLVLKAAGVGVAGLCAAKAPQPAGWIGYLHVADVEEACRRAEAAGGTAVAPAEEMEGIGRMQLMRDPDGVPFVLMTPAPREAPPRPPEGTTGLSVWDEHYGADVERSFAFYAGLAGWTKDSAMDMGEMGTYQMVAAGGRAIAGLMRAPEAMGPRWLAYFNVPSVTGAMEEAERLGGRPFFGPQEVPGAMWIAQILDPQGHPFGIVGPKG</sequence>
<comment type="caution">
    <text evidence="2">The sequence shown here is derived from an EMBL/GenBank/DDBJ whole genome shotgun (WGS) entry which is preliminary data.</text>
</comment>
<reference evidence="2 3" key="1">
    <citation type="submission" date="2018-08" db="EMBL/GenBank/DDBJ databases">
        <title>Draft genome sequence of Rhodobacter sphaeroides FY.</title>
        <authorList>
            <person name="Rayyan A."/>
            <person name="Meyer T.E."/>
            <person name="Kyndt J.A."/>
        </authorList>
    </citation>
    <scope>NUCLEOTIDE SEQUENCE [LARGE SCALE GENOMIC DNA]</scope>
    <source>
        <strain evidence="2 3">FY</strain>
    </source>
</reference>
<organism evidence="2 3">
    <name type="scientific">Cereibacter sphaeroides</name>
    <name type="common">Rhodobacter sphaeroides</name>
    <dbReference type="NCBI Taxonomy" id="1063"/>
    <lineage>
        <taxon>Bacteria</taxon>
        <taxon>Pseudomonadati</taxon>
        <taxon>Pseudomonadota</taxon>
        <taxon>Alphaproteobacteria</taxon>
        <taxon>Rhodobacterales</taxon>
        <taxon>Paracoccaceae</taxon>
        <taxon>Cereibacter</taxon>
    </lineage>
</organism>
<dbReference type="AlphaFoldDB" id="A0AAX1UJC8"/>
<dbReference type="InterPro" id="IPR037523">
    <property type="entry name" value="VOC_core"/>
</dbReference>
<evidence type="ECO:0000313" key="2">
    <source>
        <dbReference type="EMBL" id="RHZ94062.1"/>
    </source>
</evidence>
<proteinExistence type="predicted"/>
<evidence type="ECO:0000313" key="3">
    <source>
        <dbReference type="Proteomes" id="UP000266305"/>
    </source>
</evidence>